<protein>
    <submittedName>
        <fullName evidence="1">Uncharacterized protein</fullName>
    </submittedName>
</protein>
<feature type="non-terminal residue" evidence="1">
    <location>
        <position position="1"/>
    </location>
</feature>
<keyword evidence="2" id="KW-1185">Reference proteome</keyword>
<organism evidence="1 2">
    <name type="scientific">Scortum barcoo</name>
    <name type="common">barcoo grunter</name>
    <dbReference type="NCBI Taxonomy" id="214431"/>
    <lineage>
        <taxon>Eukaryota</taxon>
        <taxon>Metazoa</taxon>
        <taxon>Chordata</taxon>
        <taxon>Craniata</taxon>
        <taxon>Vertebrata</taxon>
        <taxon>Euteleostomi</taxon>
        <taxon>Actinopterygii</taxon>
        <taxon>Neopterygii</taxon>
        <taxon>Teleostei</taxon>
        <taxon>Neoteleostei</taxon>
        <taxon>Acanthomorphata</taxon>
        <taxon>Eupercaria</taxon>
        <taxon>Centrarchiformes</taxon>
        <taxon>Terapontoidei</taxon>
        <taxon>Terapontidae</taxon>
        <taxon>Scortum</taxon>
    </lineage>
</organism>
<sequence>QMENTTLTLPAGNSSALSLCPSAATLFVLPFVYSLLFLTSLPGNALSLWVFQRCISSISPIHIYLSHLSISNLILSLTTPFLVAYFARGSVWTLSATLCQLVLHGITPVLHINIYIGLMILTWVALSRFASLIQRTHASRPSSCTTLLPHGFFFTCLTKTSFASRVCFTMWAVAVGGIVPVTVYYSVKEVVSGEVAQGGGRVEVCYNPAVEIGGRMSAVLHMPAISLFFVFYLLVLLSYMTVLRHIRNSRRSANVTTSQSLLRRVSRNIVVIQVVLSVCLLPYHIFKPIFIFLAHNQHQLTYSPGPNVYNHCHPLSKFVELKNCLLLLAALRGSTDPLMYFLLDKTFRYQTLRLLRCDRINPGGKQTCWSVTGSANQRAEALELGEGNVATATVGSSHESVLNPTNLSCENDI</sequence>
<proteinExistence type="predicted"/>
<evidence type="ECO:0000313" key="1">
    <source>
        <dbReference type="EMBL" id="KAI3356483.1"/>
    </source>
</evidence>
<evidence type="ECO:0000313" key="2">
    <source>
        <dbReference type="Proteomes" id="UP000831701"/>
    </source>
</evidence>
<dbReference type="Proteomes" id="UP000831701">
    <property type="component" value="Chromosome 20"/>
</dbReference>
<dbReference type="EMBL" id="CM041550">
    <property type="protein sequence ID" value="KAI3356483.1"/>
    <property type="molecule type" value="Genomic_DNA"/>
</dbReference>
<name>A0ACB8VPR5_9TELE</name>
<comment type="caution">
    <text evidence="1">The sequence shown here is derived from an EMBL/GenBank/DDBJ whole genome shotgun (WGS) entry which is preliminary data.</text>
</comment>
<accession>A0ACB8VPR5</accession>
<reference evidence="1" key="1">
    <citation type="submission" date="2022-04" db="EMBL/GenBank/DDBJ databases">
        <title>Jade perch genome.</title>
        <authorList>
            <person name="Chao B."/>
        </authorList>
    </citation>
    <scope>NUCLEOTIDE SEQUENCE</scope>
    <source>
        <strain evidence="1">CB-2022</strain>
    </source>
</reference>
<gene>
    <name evidence="1" type="ORF">L3Q82_017226</name>
</gene>